<sequence length="630" mass="70762">MTFKKWITLHHLLIFLCILTIPLLVHKGLGISQKLTAIQTAERLFQDKLLIEAEDWYQKARSNRTILYKEELISSRLEELAPITAMKRDLEDISSQASSANRENDFELLMSAYAKLQQVRSSYITPEGPYSNYYRQLSQNYSITQSFTSYFKNFRTLFLEQLDHNLSTENYDDESFKWKLLRTPAHLFGTEQEWLDKLNTAFQKYDETKLTSMVAKGYIEPMLNNASSMLTDYKTNNLEAPWINAKVDDLIETLLKSDWDNDNYTAFALHSRQFTAFASSVHPDSEVLSYAKGKIDELMRNAKRNVVRGNYQEAIDLYTALGQYQDTKAEIKATELAWTFAEPVRLLPSPTDGGSYAHVVGGRDKFGSKVYVAATDQNNGLFWGRMNEEESVQILSNHDLTPQQQIRSIAIDPNLSTPSNPVIVIEAESEERNARYTAFEVRENSITLLYSMEADGLTVQPDGTLLVVNPVGEGEGQTAIFVRSGDNYQFAGIKQDIVDISADSVSQHPDTLVRFTCTVISIGSGQALAIGNNSLLLLKGDFSLPAGTANIIVTGRFKQYAEQYLDEQSIGLIKQLLLEQTGGQISDQIEEQAGGLDESGRLNELLDGLLHGLTDANTILIPVVEVETIQ</sequence>
<dbReference type="STRING" id="670482.SAMN04488542_13422"/>
<proteinExistence type="predicted"/>
<dbReference type="AlphaFoldDB" id="A0A1G7T487"/>
<evidence type="ECO:0000313" key="2">
    <source>
        <dbReference type="Proteomes" id="UP000198972"/>
    </source>
</evidence>
<evidence type="ECO:0000313" key="1">
    <source>
        <dbReference type="EMBL" id="SDG30146.1"/>
    </source>
</evidence>
<dbReference type="Proteomes" id="UP000198972">
    <property type="component" value="Unassembled WGS sequence"/>
</dbReference>
<gene>
    <name evidence="1" type="ORF">SAMN04488542_13422</name>
</gene>
<keyword evidence="2" id="KW-1185">Reference proteome</keyword>
<dbReference type="RefSeq" id="WP_091235388.1">
    <property type="nucleotide sequence ID" value="NZ_FNBG01000034.1"/>
</dbReference>
<accession>A0A1G7T487</accession>
<dbReference type="EMBL" id="FNBG01000034">
    <property type="protein sequence ID" value="SDG30146.1"/>
    <property type="molecule type" value="Genomic_DNA"/>
</dbReference>
<name>A0A1G7T487_9BACL</name>
<organism evidence="1 2">
    <name type="scientific">Fontibacillus panacisegetis</name>
    <dbReference type="NCBI Taxonomy" id="670482"/>
    <lineage>
        <taxon>Bacteria</taxon>
        <taxon>Bacillati</taxon>
        <taxon>Bacillota</taxon>
        <taxon>Bacilli</taxon>
        <taxon>Bacillales</taxon>
        <taxon>Paenibacillaceae</taxon>
        <taxon>Fontibacillus</taxon>
    </lineage>
</organism>
<reference evidence="1 2" key="1">
    <citation type="submission" date="2016-10" db="EMBL/GenBank/DDBJ databases">
        <authorList>
            <person name="de Groot N.N."/>
        </authorList>
    </citation>
    <scope>NUCLEOTIDE SEQUENCE [LARGE SCALE GENOMIC DNA]</scope>
    <source>
        <strain evidence="1 2">DSM 28129</strain>
    </source>
</reference>
<protein>
    <submittedName>
        <fullName evidence="1">Uncharacterized protein</fullName>
    </submittedName>
</protein>
<dbReference type="OrthoDB" id="2657208at2"/>